<sequence length="121" mass="13870">MNDFMRTPDSSEIIRQPKIELDSETKNHLLSLTSANNSSMRSLAVRNLQFYPEHLDVLLALIKTESEEVVINEVRNSLLALHKIDSMKDVIEHELQKLADKYSDDADITRFCGELLNNINN</sequence>
<evidence type="ECO:0008006" key="3">
    <source>
        <dbReference type="Google" id="ProtNLM"/>
    </source>
</evidence>
<evidence type="ECO:0000313" key="1">
    <source>
        <dbReference type="EMBL" id="MUH72972.1"/>
    </source>
</evidence>
<dbReference type="EMBL" id="WOCD01000005">
    <property type="protein sequence ID" value="MUH72972.1"/>
    <property type="molecule type" value="Genomic_DNA"/>
</dbReference>
<dbReference type="Proteomes" id="UP000439994">
    <property type="component" value="Unassembled WGS sequence"/>
</dbReference>
<evidence type="ECO:0000313" key="2">
    <source>
        <dbReference type="Proteomes" id="UP000439994"/>
    </source>
</evidence>
<dbReference type="AlphaFoldDB" id="A0A6N8FE73"/>
<reference evidence="1 2" key="1">
    <citation type="submission" date="2019-11" db="EMBL/GenBank/DDBJ databases">
        <title>P. haliotis isolates from Z. marina roots.</title>
        <authorList>
            <person name="Cohen M."/>
            <person name="Jospin G."/>
            <person name="Eisen J.A."/>
            <person name="Coil D.A."/>
        </authorList>
    </citation>
    <scope>NUCLEOTIDE SEQUENCE [LARGE SCALE GENOMIC DNA]</scope>
    <source>
        <strain evidence="1 2">UCD-MCMsp1aY</strain>
    </source>
</reference>
<keyword evidence="2" id="KW-1185">Reference proteome</keyword>
<proteinExistence type="predicted"/>
<comment type="caution">
    <text evidence="1">The sequence shown here is derived from an EMBL/GenBank/DDBJ whole genome shotgun (WGS) entry which is preliminary data.</text>
</comment>
<organism evidence="1 2">
    <name type="scientific">Psychrosphaera haliotis</name>
    <dbReference type="NCBI Taxonomy" id="555083"/>
    <lineage>
        <taxon>Bacteria</taxon>
        <taxon>Pseudomonadati</taxon>
        <taxon>Pseudomonadota</taxon>
        <taxon>Gammaproteobacteria</taxon>
        <taxon>Alteromonadales</taxon>
        <taxon>Pseudoalteromonadaceae</taxon>
        <taxon>Psychrosphaera</taxon>
    </lineage>
</organism>
<accession>A0A6N8FE73</accession>
<protein>
    <recommendedName>
        <fullName evidence="3">HEAT repeat domain-containing protein</fullName>
    </recommendedName>
</protein>
<name>A0A6N8FE73_9GAMM</name>
<dbReference type="RefSeq" id="WP_155696173.1">
    <property type="nucleotide sequence ID" value="NZ_WOCD01000005.1"/>
</dbReference>
<gene>
    <name evidence="1" type="ORF">GNP35_11055</name>
</gene>